<dbReference type="InterPro" id="IPR003594">
    <property type="entry name" value="HATPase_dom"/>
</dbReference>
<protein>
    <submittedName>
        <fullName evidence="7">Sensor histidine kinase</fullName>
    </submittedName>
</protein>
<organism evidence="7 8">
    <name type="scientific">Sphaerisporangium dianthi</name>
    <dbReference type="NCBI Taxonomy" id="1436120"/>
    <lineage>
        <taxon>Bacteria</taxon>
        <taxon>Bacillati</taxon>
        <taxon>Actinomycetota</taxon>
        <taxon>Actinomycetes</taxon>
        <taxon>Streptosporangiales</taxon>
        <taxon>Streptosporangiaceae</taxon>
        <taxon>Sphaerisporangium</taxon>
    </lineage>
</organism>
<dbReference type="CDD" id="cd16917">
    <property type="entry name" value="HATPase_UhpB-NarQ-NarX-like"/>
    <property type="match status" value="1"/>
</dbReference>
<keyword evidence="1" id="KW-0808">Transferase</keyword>
<gene>
    <name evidence="7" type="ORF">ACFO60_28585</name>
</gene>
<feature type="transmembrane region" description="Helical" evidence="4">
    <location>
        <begin position="120"/>
        <end position="137"/>
    </location>
</feature>
<feature type="domain" description="Signal transduction histidine kinase subgroup 3 dimerisation and phosphoacceptor" evidence="6">
    <location>
        <begin position="194"/>
        <end position="259"/>
    </location>
</feature>
<reference evidence="8" key="1">
    <citation type="journal article" date="2019" name="Int. J. Syst. Evol. Microbiol.">
        <title>The Global Catalogue of Microorganisms (GCM) 10K type strain sequencing project: providing services to taxonomists for standard genome sequencing and annotation.</title>
        <authorList>
            <consortium name="The Broad Institute Genomics Platform"/>
            <consortium name="The Broad Institute Genome Sequencing Center for Infectious Disease"/>
            <person name="Wu L."/>
            <person name="Ma J."/>
        </authorList>
    </citation>
    <scope>NUCLEOTIDE SEQUENCE [LARGE SCALE GENOMIC DNA]</scope>
    <source>
        <strain evidence="8">CGMCC 4.7132</strain>
    </source>
</reference>
<evidence type="ECO:0000259" key="6">
    <source>
        <dbReference type="Pfam" id="PF07730"/>
    </source>
</evidence>
<feature type="transmembrane region" description="Helical" evidence="4">
    <location>
        <begin position="48"/>
        <end position="66"/>
    </location>
</feature>
<evidence type="ECO:0000313" key="7">
    <source>
        <dbReference type="EMBL" id="MFC4534734.1"/>
    </source>
</evidence>
<evidence type="ECO:0000256" key="2">
    <source>
        <dbReference type="ARBA" id="ARBA00022777"/>
    </source>
</evidence>
<dbReference type="InterPro" id="IPR036890">
    <property type="entry name" value="HATPase_C_sf"/>
</dbReference>
<dbReference type="EMBL" id="JBHSFP010000025">
    <property type="protein sequence ID" value="MFC4534734.1"/>
    <property type="molecule type" value="Genomic_DNA"/>
</dbReference>
<dbReference type="Proteomes" id="UP001596004">
    <property type="component" value="Unassembled WGS sequence"/>
</dbReference>
<dbReference type="GO" id="GO:0016301">
    <property type="term" value="F:kinase activity"/>
    <property type="evidence" value="ECO:0007669"/>
    <property type="project" value="UniProtKB-KW"/>
</dbReference>
<dbReference type="Pfam" id="PF02518">
    <property type="entry name" value="HATPase_c"/>
    <property type="match status" value="1"/>
</dbReference>
<proteinExistence type="predicted"/>
<comment type="caution">
    <text evidence="7">The sequence shown here is derived from an EMBL/GenBank/DDBJ whole genome shotgun (WGS) entry which is preliminary data.</text>
</comment>
<dbReference type="InterPro" id="IPR050482">
    <property type="entry name" value="Sensor_HK_TwoCompSys"/>
</dbReference>
<keyword evidence="4" id="KW-0812">Transmembrane</keyword>
<evidence type="ECO:0000256" key="3">
    <source>
        <dbReference type="ARBA" id="ARBA00023012"/>
    </source>
</evidence>
<keyword evidence="3" id="KW-0902">Two-component regulatory system</keyword>
<keyword evidence="4" id="KW-0472">Membrane</keyword>
<dbReference type="SUPFAM" id="SSF55874">
    <property type="entry name" value="ATPase domain of HSP90 chaperone/DNA topoisomerase II/histidine kinase"/>
    <property type="match status" value="1"/>
</dbReference>
<feature type="domain" description="Histidine kinase/HSP90-like ATPase" evidence="5">
    <location>
        <begin position="297"/>
        <end position="381"/>
    </location>
</feature>
<dbReference type="Gene3D" id="1.20.5.1930">
    <property type="match status" value="1"/>
</dbReference>
<evidence type="ECO:0000259" key="5">
    <source>
        <dbReference type="Pfam" id="PF02518"/>
    </source>
</evidence>
<dbReference type="Pfam" id="PF07730">
    <property type="entry name" value="HisKA_3"/>
    <property type="match status" value="1"/>
</dbReference>
<keyword evidence="8" id="KW-1185">Reference proteome</keyword>
<dbReference type="Gene3D" id="3.30.565.10">
    <property type="entry name" value="Histidine kinase-like ATPase, C-terminal domain"/>
    <property type="match status" value="1"/>
</dbReference>
<feature type="transmembrane region" description="Helical" evidence="4">
    <location>
        <begin position="86"/>
        <end position="108"/>
    </location>
</feature>
<feature type="transmembrane region" description="Helical" evidence="4">
    <location>
        <begin position="149"/>
        <end position="173"/>
    </location>
</feature>
<accession>A0ABV9CNW2</accession>
<keyword evidence="4" id="KW-1133">Transmembrane helix</keyword>
<dbReference type="PANTHER" id="PTHR24421:SF63">
    <property type="entry name" value="SENSOR HISTIDINE KINASE DESK"/>
    <property type="match status" value="1"/>
</dbReference>
<dbReference type="InterPro" id="IPR011712">
    <property type="entry name" value="Sig_transdc_His_kin_sub3_dim/P"/>
</dbReference>
<sequence length="383" mass="40318">MSEQRPLGPGSMDRDFAAEGPDARGFSFWLVLLIGPLWEVVRGEAGPLWVTIPGLAAATVLYLWTIRLGFTDPRRAERVPLPLLGTLTLALTLALHGSWHVLFVLFAIACGVAVKGLGRVTIVLVVTIAAVCAVSAASGGASSVRDGDWGGLLTLAWGTFTAGLVPAIMLKLFEVIGQLRATREELARTAVAEERLRFSRDLHDLLGHTLSVMVVKAEAVRRVLPGNVDAAAEQAGDIERIGREALKEVRAAVSGYRGRGLAAEVESARTVLGDAGVRLTTRMPVAELPPETDALLGWAVREGVTNLIRHSGAHACEIALGVGDNGTVLEILDDGRGGARRAGAGHGLSGLRERVTAAGGLLDADDLPSGGFRLRVTLPQESP</sequence>
<evidence type="ECO:0000256" key="4">
    <source>
        <dbReference type="SAM" id="Phobius"/>
    </source>
</evidence>
<evidence type="ECO:0000256" key="1">
    <source>
        <dbReference type="ARBA" id="ARBA00022679"/>
    </source>
</evidence>
<dbReference type="PANTHER" id="PTHR24421">
    <property type="entry name" value="NITRATE/NITRITE SENSOR PROTEIN NARX-RELATED"/>
    <property type="match status" value="1"/>
</dbReference>
<dbReference type="RefSeq" id="WP_380845959.1">
    <property type="nucleotide sequence ID" value="NZ_JBHSFP010000025.1"/>
</dbReference>
<name>A0ABV9CNW2_9ACTN</name>
<evidence type="ECO:0000313" key="8">
    <source>
        <dbReference type="Proteomes" id="UP001596004"/>
    </source>
</evidence>
<keyword evidence="2 7" id="KW-0418">Kinase</keyword>